<evidence type="ECO:0000259" key="2">
    <source>
        <dbReference type="Pfam" id="PF02470"/>
    </source>
</evidence>
<reference evidence="3 4" key="1">
    <citation type="submission" date="2020-04" db="EMBL/GenBank/DDBJ databases">
        <title>Novel species.</title>
        <authorList>
            <person name="Teo W.F.A."/>
            <person name="Lipun K."/>
            <person name="Srisuk N."/>
            <person name="Duangmal K."/>
        </authorList>
    </citation>
    <scope>NUCLEOTIDE SEQUENCE [LARGE SCALE GENOMIC DNA]</scope>
    <source>
        <strain evidence="3 4">K13G38</strain>
    </source>
</reference>
<name>A0ABX1JD69_9PSEU</name>
<dbReference type="InterPro" id="IPR003399">
    <property type="entry name" value="Mce/MlaD"/>
</dbReference>
<protein>
    <submittedName>
        <fullName evidence="3">MCE family protein</fullName>
    </submittedName>
</protein>
<dbReference type="RefSeq" id="WP_168520898.1">
    <property type="nucleotide sequence ID" value="NZ_JAAXLS010000041.1"/>
</dbReference>
<evidence type="ECO:0000313" key="3">
    <source>
        <dbReference type="EMBL" id="NKQ57737.1"/>
    </source>
</evidence>
<feature type="domain" description="Mce/MlaD" evidence="2">
    <location>
        <begin position="48"/>
        <end position="122"/>
    </location>
</feature>
<sequence length="424" mass="43647">MAVGKRKTQQARRATALGAAVLLTFAASVGVAINASNGLPGQSRTVAYAAFDDVGALRAGDDIRIAGVRVGQVGDIRLDGDHAVVELKFDGDRPIYRGSKAVTASVGARSALGQKYVAFTPGDPASGTLPDGATIPATKTSGAQDLSDLISVFDDPTRQALGSTVRQLGGGVAGHSQDLNDALRALPAELPDLGTVSSALASRSADVTAMLRTVDQFAARFQGRQQQLSDLTGQLGTTLGAVATDGGQPLADTLKQTPDTLRQAREALKNLQGPLADTQQAVRVLQPGATALGQATPDLRGVLREGVPPLNKLPGVDAQAVPAVTDLTQVFADARPLAPEVTGALHDAAPLVQTLAPYAPEIAMWFTYADGALSDGDAAGHWLRIYPLLGTESVTGAPAGVRDPLTVRDPYPAPGQAAQDKKGR</sequence>
<organism evidence="3 4">
    <name type="scientific">Amycolatopsis acididurans</name>
    <dbReference type="NCBI Taxonomy" id="2724524"/>
    <lineage>
        <taxon>Bacteria</taxon>
        <taxon>Bacillati</taxon>
        <taxon>Actinomycetota</taxon>
        <taxon>Actinomycetes</taxon>
        <taxon>Pseudonocardiales</taxon>
        <taxon>Pseudonocardiaceae</taxon>
        <taxon>Amycolatopsis</taxon>
    </lineage>
</organism>
<dbReference type="PANTHER" id="PTHR33371:SF4">
    <property type="entry name" value="INTERMEMBRANE PHOSPHOLIPID TRANSPORT SYSTEM BINDING PROTEIN MLAD"/>
    <property type="match status" value="1"/>
</dbReference>
<dbReference type="EMBL" id="JAAXLS010000041">
    <property type="protein sequence ID" value="NKQ57737.1"/>
    <property type="molecule type" value="Genomic_DNA"/>
</dbReference>
<evidence type="ECO:0000256" key="1">
    <source>
        <dbReference type="SAM" id="MobiDB-lite"/>
    </source>
</evidence>
<feature type="region of interest" description="Disordered" evidence="1">
    <location>
        <begin position="397"/>
        <end position="424"/>
    </location>
</feature>
<accession>A0ABX1JD69</accession>
<evidence type="ECO:0000313" key="4">
    <source>
        <dbReference type="Proteomes" id="UP000715441"/>
    </source>
</evidence>
<keyword evidence="4" id="KW-1185">Reference proteome</keyword>
<proteinExistence type="predicted"/>
<dbReference type="Pfam" id="PF02470">
    <property type="entry name" value="MlaD"/>
    <property type="match status" value="1"/>
</dbReference>
<comment type="caution">
    <text evidence="3">The sequence shown here is derived from an EMBL/GenBank/DDBJ whole genome shotgun (WGS) entry which is preliminary data.</text>
</comment>
<gene>
    <name evidence="3" type="ORF">HFP15_33235</name>
</gene>
<dbReference type="PANTHER" id="PTHR33371">
    <property type="entry name" value="INTERMEMBRANE PHOSPHOLIPID TRANSPORT SYSTEM BINDING PROTEIN MLAD-RELATED"/>
    <property type="match status" value="1"/>
</dbReference>
<dbReference type="InterPro" id="IPR052336">
    <property type="entry name" value="MlaD_Phospholipid_Transporter"/>
</dbReference>
<dbReference type="Proteomes" id="UP000715441">
    <property type="component" value="Unassembled WGS sequence"/>
</dbReference>